<evidence type="ECO:0000259" key="6">
    <source>
        <dbReference type="PROSITE" id="PS51733"/>
    </source>
</evidence>
<dbReference type="PROSITE" id="PS51733">
    <property type="entry name" value="BPL_LPL_CATALYTIC"/>
    <property type="match status" value="1"/>
</dbReference>
<evidence type="ECO:0000313" key="7">
    <source>
        <dbReference type="EMBL" id="QVI63327.1"/>
    </source>
</evidence>
<dbReference type="EC" id="6.3.4.15" evidence="5"/>
<dbReference type="InterPro" id="IPR008988">
    <property type="entry name" value="Transcriptional_repressor_C"/>
</dbReference>
<evidence type="ECO:0000256" key="2">
    <source>
        <dbReference type="ARBA" id="ARBA00022741"/>
    </source>
</evidence>
<sequence>MTERPPLQVAALRELLLAPAGPLARLDVVPETGSTNDDVVAGLRDDPDAWPHASLLVTEHQVAGHGRAGRTWTSPARAALTCTFVARPRSGPATYAWLPLLAGLGAVRALRATAGVRAVLKWPNDVLVELGEQVEPLDGWGTARKVAGVLAQAVPQVPGVAVGIGLNVDQRRDELPVPWATSLVLAGAGSVDRASLLVALVEALDQVAHRWVEHDGDAVAAGLVDEVASVCSTLGRPVRVELPGGAALTGTATGLADDGALLVRDAQGVEQRVLAGDVAHVRVTGDTGS</sequence>
<dbReference type="EMBL" id="CP074405">
    <property type="protein sequence ID" value="QVI63327.1"/>
    <property type="molecule type" value="Genomic_DNA"/>
</dbReference>
<evidence type="ECO:0000256" key="4">
    <source>
        <dbReference type="ARBA" id="ARBA00023267"/>
    </source>
</evidence>
<dbReference type="Pfam" id="PF03099">
    <property type="entry name" value="BPL_LplA_LipB"/>
    <property type="match status" value="1"/>
</dbReference>
<dbReference type="InterPro" id="IPR003142">
    <property type="entry name" value="BPL_C"/>
</dbReference>
<evidence type="ECO:0000256" key="3">
    <source>
        <dbReference type="ARBA" id="ARBA00022840"/>
    </source>
</evidence>
<proteinExistence type="predicted"/>
<dbReference type="RefSeq" id="WP_207341644.1">
    <property type="nucleotide sequence ID" value="NZ_CP074405.1"/>
</dbReference>
<keyword evidence="1 7" id="KW-0436">Ligase</keyword>
<protein>
    <recommendedName>
        <fullName evidence="5">biotin--[biotin carboxyl-carrier protein] ligase</fullName>
        <ecNumber evidence="5">6.3.4.15</ecNumber>
    </recommendedName>
</protein>
<dbReference type="SUPFAM" id="SSF50037">
    <property type="entry name" value="C-terminal domain of transcriptional repressors"/>
    <property type="match status" value="1"/>
</dbReference>
<dbReference type="SUPFAM" id="SSF55681">
    <property type="entry name" value="Class II aaRS and biotin synthetases"/>
    <property type="match status" value="1"/>
</dbReference>
<dbReference type="PANTHER" id="PTHR12835">
    <property type="entry name" value="BIOTIN PROTEIN LIGASE"/>
    <property type="match status" value="1"/>
</dbReference>
<keyword evidence="4" id="KW-0092">Biotin</keyword>
<dbReference type="InterPro" id="IPR004408">
    <property type="entry name" value="Biotin_CoA_COase_ligase"/>
</dbReference>
<dbReference type="CDD" id="cd16442">
    <property type="entry name" value="BPL"/>
    <property type="match status" value="1"/>
</dbReference>
<dbReference type="Pfam" id="PF02237">
    <property type="entry name" value="BPL_C"/>
    <property type="match status" value="1"/>
</dbReference>
<reference evidence="7 8" key="1">
    <citation type="submission" date="2021-05" db="EMBL/GenBank/DDBJ databases">
        <title>Novel species in genus Cellulomonas.</title>
        <authorList>
            <person name="Zhang G."/>
        </authorList>
    </citation>
    <scope>NUCLEOTIDE SEQUENCE [LARGE SCALE GENOMIC DNA]</scope>
    <source>
        <strain evidence="8">zg-ZUI222</strain>
    </source>
</reference>
<evidence type="ECO:0000256" key="1">
    <source>
        <dbReference type="ARBA" id="ARBA00022598"/>
    </source>
</evidence>
<dbReference type="Gene3D" id="3.30.930.10">
    <property type="entry name" value="Bira Bifunctional Protein, Domain 2"/>
    <property type="match status" value="1"/>
</dbReference>
<keyword evidence="2" id="KW-0547">Nucleotide-binding</keyword>
<dbReference type="InterPro" id="IPR045864">
    <property type="entry name" value="aa-tRNA-synth_II/BPL/LPL"/>
</dbReference>
<keyword evidence="8" id="KW-1185">Reference proteome</keyword>
<dbReference type="NCBIfam" id="TIGR00121">
    <property type="entry name" value="birA_ligase"/>
    <property type="match status" value="1"/>
</dbReference>
<dbReference type="Gene3D" id="2.30.30.100">
    <property type="match status" value="1"/>
</dbReference>
<feature type="domain" description="BPL/LPL catalytic" evidence="6">
    <location>
        <begin position="18"/>
        <end position="212"/>
    </location>
</feature>
<dbReference type="InterPro" id="IPR004143">
    <property type="entry name" value="BPL_LPL_catalytic"/>
</dbReference>
<gene>
    <name evidence="7" type="ORF">KG103_05415</name>
</gene>
<accession>A0ABX8DBN8</accession>
<organism evidence="7 8">
    <name type="scientific">Cellulomonas wangleii</name>
    <dbReference type="NCBI Taxonomy" id="2816956"/>
    <lineage>
        <taxon>Bacteria</taxon>
        <taxon>Bacillati</taxon>
        <taxon>Actinomycetota</taxon>
        <taxon>Actinomycetes</taxon>
        <taxon>Micrococcales</taxon>
        <taxon>Cellulomonadaceae</taxon>
        <taxon>Cellulomonas</taxon>
    </lineage>
</organism>
<dbReference type="PANTHER" id="PTHR12835:SF5">
    <property type="entry name" value="BIOTIN--PROTEIN LIGASE"/>
    <property type="match status" value="1"/>
</dbReference>
<dbReference type="Proteomes" id="UP000677804">
    <property type="component" value="Chromosome"/>
</dbReference>
<evidence type="ECO:0000256" key="5">
    <source>
        <dbReference type="ARBA" id="ARBA00024227"/>
    </source>
</evidence>
<keyword evidence="3" id="KW-0067">ATP-binding</keyword>
<evidence type="ECO:0000313" key="8">
    <source>
        <dbReference type="Proteomes" id="UP000677804"/>
    </source>
</evidence>
<name>A0ABX8DBN8_9CELL</name>
<dbReference type="GO" id="GO:0004077">
    <property type="term" value="F:biotin--[biotin carboxyl-carrier protein] ligase activity"/>
    <property type="evidence" value="ECO:0007669"/>
    <property type="project" value="UniProtKB-EC"/>
</dbReference>